<evidence type="ECO:0000313" key="2">
    <source>
        <dbReference type="Proteomes" id="UP001597380"/>
    </source>
</evidence>
<reference evidence="2" key="1">
    <citation type="journal article" date="2019" name="Int. J. Syst. Evol. Microbiol.">
        <title>The Global Catalogue of Microorganisms (GCM) 10K type strain sequencing project: providing services to taxonomists for standard genome sequencing and annotation.</title>
        <authorList>
            <consortium name="The Broad Institute Genomics Platform"/>
            <consortium name="The Broad Institute Genome Sequencing Center for Infectious Disease"/>
            <person name="Wu L."/>
            <person name="Ma J."/>
        </authorList>
    </citation>
    <scope>NUCLEOTIDE SEQUENCE [LARGE SCALE GENOMIC DNA]</scope>
    <source>
        <strain evidence="2">CGMCC 1.10992</strain>
    </source>
</reference>
<dbReference type="Proteomes" id="UP001597380">
    <property type="component" value="Unassembled WGS sequence"/>
</dbReference>
<evidence type="ECO:0000313" key="1">
    <source>
        <dbReference type="EMBL" id="MFD2096247.1"/>
    </source>
</evidence>
<sequence length="105" mass="12221">MDLEHNDKKYYAYSLGFMEQFAKNVQEVVTQNVQLPPEQEQEMVHSIVFVLLTMLDGSAHGGNSGNELLYPVLGFYQETEESILHTEDGSSMHEYFYEVFDRLYE</sequence>
<dbReference type="RefSeq" id="WP_345339376.1">
    <property type="nucleotide sequence ID" value="NZ_BAABLI010000008.1"/>
</dbReference>
<organism evidence="1 2">
    <name type="scientific">Corallincola platygyrae</name>
    <dbReference type="NCBI Taxonomy" id="1193278"/>
    <lineage>
        <taxon>Bacteria</taxon>
        <taxon>Pseudomonadati</taxon>
        <taxon>Pseudomonadota</taxon>
        <taxon>Gammaproteobacteria</taxon>
        <taxon>Alteromonadales</taxon>
        <taxon>Psychromonadaceae</taxon>
        <taxon>Corallincola</taxon>
    </lineage>
</organism>
<gene>
    <name evidence="1" type="ORF">ACFSJ3_09660</name>
</gene>
<comment type="caution">
    <text evidence="1">The sequence shown here is derived from an EMBL/GenBank/DDBJ whole genome shotgun (WGS) entry which is preliminary data.</text>
</comment>
<protein>
    <submittedName>
        <fullName evidence="1">Uncharacterized protein</fullName>
    </submittedName>
</protein>
<keyword evidence="2" id="KW-1185">Reference proteome</keyword>
<dbReference type="EMBL" id="JBHUHT010000012">
    <property type="protein sequence ID" value="MFD2096247.1"/>
    <property type="molecule type" value="Genomic_DNA"/>
</dbReference>
<accession>A0ABW4XL11</accession>
<proteinExistence type="predicted"/>
<name>A0ABW4XL11_9GAMM</name>